<reference evidence="3" key="2">
    <citation type="submission" date="2016-11" db="UniProtKB">
        <authorList>
            <consortium name="WormBaseParasite"/>
        </authorList>
    </citation>
    <scope>IDENTIFICATION</scope>
</reference>
<evidence type="ECO:0000313" key="2">
    <source>
        <dbReference type="Proteomes" id="UP000095285"/>
    </source>
</evidence>
<dbReference type="InterPro" id="IPR016024">
    <property type="entry name" value="ARM-type_fold"/>
</dbReference>
<reference evidence="1 2" key="1">
    <citation type="submission" date="2012-04" db="EMBL/GenBank/DDBJ databases">
        <title>The Genome Sequence of Loa loa.</title>
        <authorList>
            <consortium name="The Broad Institute Genome Sequencing Platform"/>
            <consortium name="Broad Institute Genome Sequencing Center for Infectious Disease"/>
            <person name="Nutman T.B."/>
            <person name="Fink D.L."/>
            <person name="Russ C."/>
            <person name="Young S."/>
            <person name="Zeng Q."/>
            <person name="Gargeya S."/>
            <person name="Alvarado L."/>
            <person name="Berlin A."/>
            <person name="Chapman S.B."/>
            <person name="Chen Z."/>
            <person name="Freedman E."/>
            <person name="Gellesch M."/>
            <person name="Goldberg J."/>
            <person name="Griggs A."/>
            <person name="Gujja S."/>
            <person name="Heilman E.R."/>
            <person name="Heiman D."/>
            <person name="Howarth C."/>
            <person name="Mehta T."/>
            <person name="Neiman D."/>
            <person name="Pearson M."/>
            <person name="Roberts A."/>
            <person name="Saif S."/>
            <person name="Shea T."/>
            <person name="Shenoy N."/>
            <person name="Sisk P."/>
            <person name="Stolte C."/>
            <person name="Sykes S."/>
            <person name="White J."/>
            <person name="Yandava C."/>
            <person name="Haas B."/>
            <person name="Henn M.R."/>
            <person name="Nusbaum C."/>
            <person name="Birren B."/>
        </authorList>
    </citation>
    <scope>NUCLEOTIDE SEQUENCE [LARGE SCALE GENOMIC DNA]</scope>
</reference>
<dbReference type="OMA" id="ATDQRCM"/>
<keyword evidence="2" id="KW-1185">Reference proteome</keyword>
<sequence length="226" mass="25503">MASKPKRRKTEELDETEAILLGDDLKQIKNILLDFKEIKKVDALESKVKDCPRIGVTLMTVLWKCSLQNFDDQPQWLQILYDVLRILTNIYGTIPSLCSELAEPPGNFANIAVRLLESGPKVPMEVKCEVFRLVCNVATDQRCMELITENTHLVDRIAMAIDHEVIEVAKVALRAANFLTVNKNGIKKYRTSSLTEAYNSGVKLVAIEKLLAICRSIRSSEKEVVE</sequence>
<dbReference type="CTD" id="9942129"/>
<dbReference type="EMBL" id="JH712196">
    <property type="protein sequence ID" value="EFO23760.1"/>
    <property type="molecule type" value="Genomic_DNA"/>
</dbReference>
<organism evidence="2 3">
    <name type="scientific">Loa loa</name>
    <name type="common">Eye worm</name>
    <name type="synonym">Filaria loa</name>
    <dbReference type="NCBI Taxonomy" id="7209"/>
    <lineage>
        <taxon>Eukaryota</taxon>
        <taxon>Metazoa</taxon>
        <taxon>Ecdysozoa</taxon>
        <taxon>Nematoda</taxon>
        <taxon>Chromadorea</taxon>
        <taxon>Rhabditida</taxon>
        <taxon>Spirurina</taxon>
        <taxon>Spiruromorpha</taxon>
        <taxon>Filarioidea</taxon>
        <taxon>Onchocercidae</taxon>
        <taxon>Loa</taxon>
    </lineage>
</organism>
<proteinExistence type="predicted"/>
<dbReference type="WBParaSite" id="EN70_1806">
    <property type="protein sequence ID" value="EN70_1806"/>
    <property type="gene ID" value="EN70_1806"/>
</dbReference>
<dbReference type="OrthoDB" id="5833161at2759"/>
<dbReference type="GeneID" id="9942129"/>
<evidence type="ECO:0000313" key="1">
    <source>
        <dbReference type="EMBL" id="EFO23760.1"/>
    </source>
</evidence>
<evidence type="ECO:0000313" key="3">
    <source>
        <dbReference type="WBParaSite" id="EN70_1806"/>
    </source>
</evidence>
<gene>
    <name evidence="1 3" type="ORF">LOAG_04723</name>
</gene>
<dbReference type="Proteomes" id="UP000095285">
    <property type="component" value="Unassembled WGS sequence"/>
</dbReference>
<accession>A0A1I7VEX3</accession>
<accession>A0A1S0U215</accession>
<dbReference type="SUPFAM" id="SSF48371">
    <property type="entry name" value="ARM repeat"/>
    <property type="match status" value="1"/>
</dbReference>
<dbReference type="KEGG" id="loa:LOAG_04723"/>
<dbReference type="AlphaFoldDB" id="A0A1I7VEX3"/>
<protein>
    <submittedName>
        <fullName evidence="3">Armadillo repeat-containing protein 6</fullName>
    </submittedName>
</protein>
<name>A0A1I7VEX3_LOALO</name>
<dbReference type="RefSeq" id="XP_003140308.1">
    <property type="nucleotide sequence ID" value="XM_003140260.2"/>
</dbReference>